<keyword evidence="2" id="KW-1185">Reference proteome</keyword>
<accession>A0A2H3BTK2</accession>
<dbReference type="EMBL" id="KZ293419">
    <property type="protein sequence ID" value="PBK74211.1"/>
    <property type="molecule type" value="Genomic_DNA"/>
</dbReference>
<reference evidence="2" key="1">
    <citation type="journal article" date="2017" name="Nat. Ecol. Evol.">
        <title>Genome expansion and lineage-specific genetic innovations in the forest pathogenic fungi Armillaria.</title>
        <authorList>
            <person name="Sipos G."/>
            <person name="Prasanna A.N."/>
            <person name="Walter M.C."/>
            <person name="O'Connor E."/>
            <person name="Balint B."/>
            <person name="Krizsan K."/>
            <person name="Kiss B."/>
            <person name="Hess J."/>
            <person name="Varga T."/>
            <person name="Slot J."/>
            <person name="Riley R."/>
            <person name="Boka B."/>
            <person name="Rigling D."/>
            <person name="Barry K."/>
            <person name="Lee J."/>
            <person name="Mihaltcheva S."/>
            <person name="LaButti K."/>
            <person name="Lipzen A."/>
            <person name="Waldron R."/>
            <person name="Moloney N.M."/>
            <person name="Sperisen C."/>
            <person name="Kredics L."/>
            <person name="Vagvoelgyi C."/>
            <person name="Patrignani A."/>
            <person name="Fitzpatrick D."/>
            <person name="Nagy I."/>
            <person name="Doyle S."/>
            <person name="Anderson J.B."/>
            <person name="Grigoriev I.V."/>
            <person name="Gueldener U."/>
            <person name="Muensterkoetter M."/>
            <person name="Nagy L.G."/>
        </authorList>
    </citation>
    <scope>NUCLEOTIDE SEQUENCE [LARGE SCALE GENOMIC DNA]</scope>
    <source>
        <strain evidence="2">28-4</strain>
    </source>
</reference>
<dbReference type="AlphaFoldDB" id="A0A2H3BTK2"/>
<evidence type="ECO:0000313" key="1">
    <source>
        <dbReference type="EMBL" id="PBK74211.1"/>
    </source>
</evidence>
<proteinExistence type="predicted"/>
<sequence>MRYWSFLLGSTQWLGYLWWLVDRKCDAVWPMTDRRNISMILLSALLLGMIRREIISDERRRRGALALSLDDLKS</sequence>
<dbReference type="Proteomes" id="UP000218334">
    <property type="component" value="Unassembled WGS sequence"/>
</dbReference>
<name>A0A2H3BTK2_9AGAR</name>
<protein>
    <submittedName>
        <fullName evidence="1">Uncharacterized protein</fullName>
    </submittedName>
</protein>
<organism evidence="1 2">
    <name type="scientific">Armillaria solidipes</name>
    <dbReference type="NCBI Taxonomy" id="1076256"/>
    <lineage>
        <taxon>Eukaryota</taxon>
        <taxon>Fungi</taxon>
        <taxon>Dikarya</taxon>
        <taxon>Basidiomycota</taxon>
        <taxon>Agaricomycotina</taxon>
        <taxon>Agaricomycetes</taxon>
        <taxon>Agaricomycetidae</taxon>
        <taxon>Agaricales</taxon>
        <taxon>Marasmiineae</taxon>
        <taxon>Physalacriaceae</taxon>
        <taxon>Armillaria</taxon>
    </lineage>
</organism>
<gene>
    <name evidence="1" type="ORF">ARMSODRAFT_951812</name>
</gene>
<evidence type="ECO:0000313" key="2">
    <source>
        <dbReference type="Proteomes" id="UP000218334"/>
    </source>
</evidence>